<dbReference type="AlphaFoldDB" id="A0A4S8QBW0"/>
<reference evidence="3 4" key="2">
    <citation type="submission" date="2019-05" db="EMBL/GenBank/DDBJ databases">
        <title>Glycomyces buryatensis sp. nov.</title>
        <authorList>
            <person name="Nikitina E."/>
        </authorList>
    </citation>
    <scope>NUCLEOTIDE SEQUENCE [LARGE SCALE GENOMIC DNA]</scope>
    <source>
        <strain evidence="3 4">18</strain>
    </source>
</reference>
<evidence type="ECO:0000259" key="2">
    <source>
        <dbReference type="PROSITE" id="PS51462"/>
    </source>
</evidence>
<dbReference type="Pfam" id="PF00293">
    <property type="entry name" value="NUDIX"/>
    <property type="match status" value="1"/>
</dbReference>
<dbReference type="Gene3D" id="3.90.79.10">
    <property type="entry name" value="Nucleoside Triphosphate Pyrophosphohydrolase"/>
    <property type="match status" value="1"/>
</dbReference>
<name>A0A4S8QBW0_9ACTN</name>
<evidence type="ECO:0000256" key="1">
    <source>
        <dbReference type="ARBA" id="ARBA00005582"/>
    </source>
</evidence>
<protein>
    <submittedName>
        <fullName evidence="3">NUDIX domain-containing protein</fullName>
    </submittedName>
</protein>
<dbReference type="SUPFAM" id="SSF55811">
    <property type="entry name" value="Nudix"/>
    <property type="match status" value="1"/>
</dbReference>
<dbReference type="PANTHER" id="PTHR43736">
    <property type="entry name" value="ADP-RIBOSE PYROPHOSPHATASE"/>
    <property type="match status" value="1"/>
</dbReference>
<reference evidence="4" key="1">
    <citation type="submission" date="2019-04" db="EMBL/GenBank/DDBJ databases">
        <title>Nocardioides xinjiangensis sp. nov.</title>
        <authorList>
            <person name="Liu S."/>
        </authorList>
    </citation>
    <scope>NUCLEOTIDE SEQUENCE [LARGE SCALE GENOMIC DNA]</scope>
    <source>
        <strain evidence="4">18</strain>
    </source>
</reference>
<dbReference type="EMBL" id="STGY01000032">
    <property type="protein sequence ID" value="THV41997.1"/>
    <property type="molecule type" value="Genomic_DNA"/>
</dbReference>
<dbReference type="CDD" id="cd03674">
    <property type="entry name" value="NUDIX_Hydrolase"/>
    <property type="match status" value="1"/>
</dbReference>
<gene>
    <name evidence="3" type="ORF">FAB82_08695</name>
</gene>
<dbReference type="InterPro" id="IPR015797">
    <property type="entry name" value="NUDIX_hydrolase-like_dom_sf"/>
</dbReference>
<comment type="caution">
    <text evidence="3">The sequence shown here is derived from an EMBL/GenBank/DDBJ whole genome shotgun (WGS) entry which is preliminary data.</text>
</comment>
<dbReference type="OrthoDB" id="21568at2"/>
<sequence length="184" mass="20321">MIGNHDIAKTVEDYLNRYPGDRPGLDPLLDALDNPEPLATRTRLAGHVTCGAVVLNQDCKVLHIWHRALDRLLLPGGHTESDDTSLSEAAIREFAEETGLDPQHLTAIGEGPIHIEVHRIPDSPAKGEPEHWHADFRYAFAYTGEGNLALQDEEVTDAVWVPADEIADRTLRARADEAALSLQR</sequence>
<dbReference type="RefSeq" id="WP_136534152.1">
    <property type="nucleotide sequence ID" value="NZ_STGY01000032.1"/>
</dbReference>
<keyword evidence="4" id="KW-1185">Reference proteome</keyword>
<evidence type="ECO:0000313" key="4">
    <source>
        <dbReference type="Proteomes" id="UP000308760"/>
    </source>
</evidence>
<comment type="similarity">
    <text evidence="1">Belongs to the Nudix hydrolase family.</text>
</comment>
<proteinExistence type="inferred from homology"/>
<evidence type="ECO:0000313" key="3">
    <source>
        <dbReference type="EMBL" id="THV41997.1"/>
    </source>
</evidence>
<dbReference type="InterPro" id="IPR000086">
    <property type="entry name" value="NUDIX_hydrolase_dom"/>
</dbReference>
<organism evidence="3 4">
    <name type="scientific">Glycomyces buryatensis</name>
    <dbReference type="NCBI Taxonomy" id="2570927"/>
    <lineage>
        <taxon>Bacteria</taxon>
        <taxon>Bacillati</taxon>
        <taxon>Actinomycetota</taxon>
        <taxon>Actinomycetes</taxon>
        <taxon>Glycomycetales</taxon>
        <taxon>Glycomycetaceae</taxon>
        <taxon>Glycomyces</taxon>
    </lineage>
</organism>
<dbReference type="Proteomes" id="UP000308760">
    <property type="component" value="Unassembled WGS sequence"/>
</dbReference>
<dbReference type="PROSITE" id="PS51462">
    <property type="entry name" value="NUDIX"/>
    <property type="match status" value="1"/>
</dbReference>
<dbReference type="PANTHER" id="PTHR43736:SF1">
    <property type="entry name" value="DIHYDRONEOPTERIN TRIPHOSPHATE DIPHOSPHATASE"/>
    <property type="match status" value="1"/>
</dbReference>
<accession>A0A4S8QBW0</accession>
<feature type="domain" description="Nudix hydrolase" evidence="2">
    <location>
        <begin position="45"/>
        <end position="184"/>
    </location>
</feature>